<reference evidence="2 3" key="1">
    <citation type="journal article" date="2019" name="New Phytol.">
        <title>Comparative genomics reveals unique wood-decay strategies and fruiting body development in the Schizophyllaceae.</title>
        <authorList>
            <person name="Almasi E."/>
            <person name="Sahu N."/>
            <person name="Krizsan K."/>
            <person name="Balint B."/>
            <person name="Kovacs G.M."/>
            <person name="Kiss B."/>
            <person name="Cseklye J."/>
            <person name="Drula E."/>
            <person name="Henrissat B."/>
            <person name="Nagy I."/>
            <person name="Chovatia M."/>
            <person name="Adam C."/>
            <person name="LaButti K."/>
            <person name="Lipzen A."/>
            <person name="Riley R."/>
            <person name="Grigoriev I.V."/>
            <person name="Nagy L.G."/>
        </authorList>
    </citation>
    <scope>NUCLEOTIDE SEQUENCE [LARGE SCALE GENOMIC DNA]</scope>
    <source>
        <strain evidence="2 3">NL-1724</strain>
    </source>
</reference>
<keyword evidence="3" id="KW-1185">Reference proteome</keyword>
<feature type="compositionally biased region" description="Low complexity" evidence="1">
    <location>
        <begin position="42"/>
        <end position="53"/>
    </location>
</feature>
<evidence type="ECO:0000313" key="2">
    <source>
        <dbReference type="EMBL" id="TRM67323.1"/>
    </source>
</evidence>
<dbReference type="AlphaFoldDB" id="A0A550CR95"/>
<proteinExistence type="predicted"/>
<organism evidence="2 3">
    <name type="scientific">Schizophyllum amplum</name>
    <dbReference type="NCBI Taxonomy" id="97359"/>
    <lineage>
        <taxon>Eukaryota</taxon>
        <taxon>Fungi</taxon>
        <taxon>Dikarya</taxon>
        <taxon>Basidiomycota</taxon>
        <taxon>Agaricomycotina</taxon>
        <taxon>Agaricomycetes</taxon>
        <taxon>Agaricomycetidae</taxon>
        <taxon>Agaricales</taxon>
        <taxon>Schizophyllaceae</taxon>
        <taxon>Schizophyllum</taxon>
    </lineage>
</organism>
<evidence type="ECO:0000313" key="3">
    <source>
        <dbReference type="Proteomes" id="UP000320762"/>
    </source>
</evidence>
<comment type="caution">
    <text evidence="2">The sequence shown here is derived from an EMBL/GenBank/DDBJ whole genome shotgun (WGS) entry which is preliminary data.</text>
</comment>
<feature type="region of interest" description="Disordered" evidence="1">
    <location>
        <begin position="42"/>
        <end position="67"/>
    </location>
</feature>
<dbReference type="EMBL" id="VDMD01000002">
    <property type="protein sequence ID" value="TRM67323.1"/>
    <property type="molecule type" value="Genomic_DNA"/>
</dbReference>
<protein>
    <submittedName>
        <fullName evidence="2">Uncharacterized protein</fullName>
    </submittedName>
</protein>
<name>A0A550CR95_9AGAR</name>
<sequence>MYEAWNNVHGLHGTDIGRCGYVGYPRSSLGDGLQYSRATSFSYARSPPSTSSSLRYGPERHSSHRRTSYPYQLPYRTVAIHPPPPKKVHFYHTGARTPGLLMSDILYRSAYGLERMIDGADETVLAQAGVLSITICITWPGYEGYQLFNDIPIVSKSGGTMTRIKLARAVCKIFSRFIDEAQTLRCSNRQYRLGAHGLGLHQLLLLSITEASDGIWRVEVAISP</sequence>
<dbReference type="OrthoDB" id="2662268at2759"/>
<evidence type="ECO:0000256" key="1">
    <source>
        <dbReference type="SAM" id="MobiDB-lite"/>
    </source>
</evidence>
<gene>
    <name evidence="2" type="ORF">BD626DRAFT_564293</name>
</gene>
<dbReference type="Proteomes" id="UP000320762">
    <property type="component" value="Unassembled WGS sequence"/>
</dbReference>
<accession>A0A550CR95</accession>